<accession>A0A8J3ABK4</accession>
<feature type="transmembrane region" description="Helical" evidence="1">
    <location>
        <begin position="94"/>
        <end position="112"/>
    </location>
</feature>
<sequence>MLIALGATLALFVLRDAIRTTINLSEKTGPIASSVLRLGRRVARILPRRLTRTAGLAMTIAVVVSWTLGLWAAWTIALLDPAVGVVVTGQDTPLGLLDTLYVAGFSIFTLGTGDLSTTNTLGRLVTVVASGTGLFTVTLEVTYLLSLTSAAAHERSTARQTYALGHDAAQIVSRAYDGTTFRQAEPLLQQLARDLSTLAEQHRTFPVLHDVLPSRRELALGPSLLALSDALDVMHLAAPVECAVNRLTYQQVTEAIDGVLAGLPPGPQLSDPPPAPDADTLLRQAGCEQRRELLVDEAIATRRRGVYGLAAEEGWRSAADEALRV</sequence>
<feature type="transmembrane region" description="Helical" evidence="1">
    <location>
        <begin position="55"/>
        <end position="74"/>
    </location>
</feature>
<name>A0A8J3ABK4_9ACTN</name>
<reference evidence="2" key="2">
    <citation type="submission" date="2020-09" db="EMBL/GenBank/DDBJ databases">
        <authorList>
            <person name="Sun Q."/>
            <person name="Zhou Y."/>
        </authorList>
    </citation>
    <scope>NUCLEOTIDE SEQUENCE</scope>
    <source>
        <strain evidence="2">CGMCC 1.14988</strain>
    </source>
</reference>
<proteinExistence type="predicted"/>
<feature type="transmembrane region" description="Helical" evidence="1">
    <location>
        <begin position="124"/>
        <end position="145"/>
    </location>
</feature>
<dbReference type="RefSeq" id="WP_130649244.1">
    <property type="nucleotide sequence ID" value="NZ_BMHA01000017.1"/>
</dbReference>
<evidence type="ECO:0000256" key="1">
    <source>
        <dbReference type="SAM" id="Phobius"/>
    </source>
</evidence>
<evidence type="ECO:0000313" key="3">
    <source>
        <dbReference type="Proteomes" id="UP000650511"/>
    </source>
</evidence>
<dbReference type="AlphaFoldDB" id="A0A8J3ABK4"/>
<dbReference type="Gene3D" id="1.10.287.70">
    <property type="match status" value="1"/>
</dbReference>
<organism evidence="2 3">
    <name type="scientific">Egicoccus halophilus</name>
    <dbReference type="NCBI Taxonomy" id="1670830"/>
    <lineage>
        <taxon>Bacteria</taxon>
        <taxon>Bacillati</taxon>
        <taxon>Actinomycetota</taxon>
        <taxon>Nitriliruptoria</taxon>
        <taxon>Egicoccales</taxon>
        <taxon>Egicoccaceae</taxon>
        <taxon>Egicoccus</taxon>
    </lineage>
</organism>
<reference evidence="2" key="1">
    <citation type="journal article" date="2014" name="Int. J. Syst. Evol. Microbiol.">
        <title>Complete genome sequence of Corynebacterium casei LMG S-19264T (=DSM 44701T), isolated from a smear-ripened cheese.</title>
        <authorList>
            <consortium name="US DOE Joint Genome Institute (JGI-PGF)"/>
            <person name="Walter F."/>
            <person name="Albersmeier A."/>
            <person name="Kalinowski J."/>
            <person name="Ruckert C."/>
        </authorList>
    </citation>
    <scope>NUCLEOTIDE SEQUENCE</scope>
    <source>
        <strain evidence="2">CGMCC 1.14988</strain>
    </source>
</reference>
<protein>
    <recommendedName>
        <fullName evidence="4">Ion channel</fullName>
    </recommendedName>
</protein>
<gene>
    <name evidence="2" type="ORF">GCM10011354_35350</name>
</gene>
<dbReference type="OrthoDB" id="3810256at2"/>
<dbReference type="Proteomes" id="UP000650511">
    <property type="component" value="Unassembled WGS sequence"/>
</dbReference>
<keyword evidence="3" id="KW-1185">Reference proteome</keyword>
<comment type="caution">
    <text evidence="2">The sequence shown here is derived from an EMBL/GenBank/DDBJ whole genome shotgun (WGS) entry which is preliminary data.</text>
</comment>
<evidence type="ECO:0008006" key="4">
    <source>
        <dbReference type="Google" id="ProtNLM"/>
    </source>
</evidence>
<evidence type="ECO:0000313" key="2">
    <source>
        <dbReference type="EMBL" id="GGI09694.1"/>
    </source>
</evidence>
<keyword evidence="1" id="KW-1133">Transmembrane helix</keyword>
<dbReference type="EMBL" id="BMHA01000017">
    <property type="protein sequence ID" value="GGI09694.1"/>
    <property type="molecule type" value="Genomic_DNA"/>
</dbReference>
<keyword evidence="1" id="KW-0472">Membrane</keyword>
<keyword evidence="1" id="KW-0812">Transmembrane</keyword>
<dbReference type="SUPFAM" id="SSF81324">
    <property type="entry name" value="Voltage-gated potassium channels"/>
    <property type="match status" value="1"/>
</dbReference>